<dbReference type="AlphaFoldDB" id="A0A502FS26"/>
<evidence type="ECO:0000256" key="1">
    <source>
        <dbReference type="ARBA" id="ARBA00022723"/>
    </source>
</evidence>
<evidence type="ECO:0000259" key="3">
    <source>
        <dbReference type="Pfam" id="PF08797"/>
    </source>
</evidence>
<dbReference type="InterPro" id="IPR014905">
    <property type="entry name" value="HIRAN"/>
</dbReference>
<name>A0A502FS26_9SPHN</name>
<dbReference type="Pfam" id="PF08797">
    <property type="entry name" value="HIRAN"/>
    <property type="match status" value="1"/>
</dbReference>
<dbReference type="OrthoDB" id="7432909at2"/>
<dbReference type="GO" id="GO:0016818">
    <property type="term" value="F:hydrolase activity, acting on acid anhydrides, in phosphorus-containing anhydrides"/>
    <property type="evidence" value="ECO:0007669"/>
    <property type="project" value="InterPro"/>
</dbReference>
<comment type="caution">
    <text evidence="4">The sequence shown here is derived from an EMBL/GenBank/DDBJ whole genome shotgun (WGS) entry which is preliminary data.</text>
</comment>
<accession>A0A502FS26</accession>
<proteinExistence type="predicted"/>
<dbReference type="GO" id="GO:0008270">
    <property type="term" value="F:zinc ion binding"/>
    <property type="evidence" value="ECO:0007669"/>
    <property type="project" value="InterPro"/>
</dbReference>
<dbReference type="Gene3D" id="3.30.70.2330">
    <property type="match status" value="1"/>
</dbReference>
<keyword evidence="5" id="KW-1185">Reference proteome</keyword>
<dbReference type="RefSeq" id="WP_140851348.1">
    <property type="nucleotide sequence ID" value="NZ_RCZC01000004.1"/>
</dbReference>
<reference evidence="4 5" key="1">
    <citation type="journal article" date="2019" name="Environ. Microbiol.">
        <title>Species interactions and distinct microbial communities in high Arctic permafrost affected cryosols are associated with the CH4 and CO2 gas fluxes.</title>
        <authorList>
            <person name="Altshuler I."/>
            <person name="Hamel J."/>
            <person name="Turney S."/>
            <person name="Magnuson E."/>
            <person name="Levesque R."/>
            <person name="Greer C."/>
            <person name="Whyte L.G."/>
        </authorList>
    </citation>
    <scope>NUCLEOTIDE SEQUENCE [LARGE SCALE GENOMIC DNA]</scope>
    <source>
        <strain evidence="4 5">E6.1</strain>
    </source>
</reference>
<dbReference type="Proteomes" id="UP000319931">
    <property type="component" value="Unassembled WGS sequence"/>
</dbReference>
<keyword evidence="1" id="KW-0479">Metal-binding</keyword>
<dbReference type="GO" id="GO:0003676">
    <property type="term" value="F:nucleic acid binding"/>
    <property type="evidence" value="ECO:0007669"/>
    <property type="project" value="InterPro"/>
</dbReference>
<organism evidence="4 5">
    <name type="scientific">Sphingomonas glacialis</name>
    <dbReference type="NCBI Taxonomy" id="658225"/>
    <lineage>
        <taxon>Bacteria</taxon>
        <taxon>Pseudomonadati</taxon>
        <taxon>Pseudomonadota</taxon>
        <taxon>Alphaproteobacteria</taxon>
        <taxon>Sphingomonadales</taxon>
        <taxon>Sphingomonadaceae</taxon>
        <taxon>Sphingomonas</taxon>
    </lineage>
</organism>
<feature type="domain" description="HIRAN" evidence="3">
    <location>
        <begin position="32"/>
        <end position="77"/>
    </location>
</feature>
<sequence length="145" mass="15909">MEELTLAIVGIDYPNDDKTKSNRRMELLLTPPGEPVELRFEPNNTHDEDAIAVFTMRGIQVGHLSGERAPWIGKRMQVEEHVAVFQALHGNTAYLRVRFGGGAPTLPPPVPAPPIAVAPRPLRATRSVIDPDAFFPDPEGPDWGA</sequence>
<dbReference type="EMBL" id="RCZC01000004">
    <property type="protein sequence ID" value="TPG52221.1"/>
    <property type="molecule type" value="Genomic_DNA"/>
</dbReference>
<evidence type="ECO:0000313" key="4">
    <source>
        <dbReference type="EMBL" id="TPG52221.1"/>
    </source>
</evidence>
<evidence type="ECO:0000256" key="2">
    <source>
        <dbReference type="ARBA" id="ARBA00022801"/>
    </source>
</evidence>
<gene>
    <name evidence="4" type="ORF">EAH76_16140</name>
</gene>
<evidence type="ECO:0000313" key="5">
    <source>
        <dbReference type="Proteomes" id="UP000319931"/>
    </source>
</evidence>
<keyword evidence="2" id="KW-0378">Hydrolase</keyword>
<protein>
    <recommendedName>
        <fullName evidence="3">HIRAN domain-containing protein</fullName>
    </recommendedName>
</protein>